<evidence type="ECO:0000313" key="5">
    <source>
        <dbReference type="Proteomes" id="UP000315925"/>
    </source>
</evidence>
<gene>
    <name evidence="2" type="ORF">A946_10115</name>
    <name evidence="3" type="ORF">kam1_1200</name>
</gene>
<dbReference type="EMBL" id="JQNX01000008">
    <property type="protein sequence ID" value="KIE57991.1"/>
    <property type="molecule type" value="Genomic_DNA"/>
</dbReference>
<reference evidence="3" key="2">
    <citation type="journal article" date="2019" name="BMC Genomics">
        <title>Complete genome sequence analysis of the thermoacidophilic verrucomicrobial methanotroph 'Candidatus Methylacidiphilum kamchatkense' strain Kam1 and comparison with its closest relatives.</title>
        <authorList>
            <person name="Kruse T."/>
            <person name="Ratnadevi C.M."/>
            <person name="Erikstad H.A."/>
            <person name="Birkeland N.K."/>
        </authorList>
    </citation>
    <scope>NUCLEOTIDE SEQUENCE</scope>
    <source>
        <strain evidence="3">Kam1</strain>
    </source>
</reference>
<proteinExistence type="predicted"/>
<dbReference type="EMBL" id="CP037899">
    <property type="protein sequence ID" value="QDQ42428.1"/>
    <property type="molecule type" value="Genomic_DNA"/>
</dbReference>
<keyword evidence="1" id="KW-0472">Membrane</keyword>
<dbReference type="Proteomes" id="UP000031594">
    <property type="component" value="Unassembled WGS sequence"/>
</dbReference>
<sequence length="265" mass="30329">MHEEAFQTSDTPEIEKSSFFLDIKKGFSQIFSDPWWWMKVLIGGFLLINPFLLALIPKISSSYSTERLPSTFLGLLIINVCTFWFPLGFTFEVLRRAKTGKLNQLPEWKLSLLWNYAREGAAKLTIALTTLILPAILWIGIVYYIFIQLLELPSSLLSLFIPPILWFVIPFCAVACCRWLDGVNVFDCALNFPENFRIFALAKTDYLIASAFLLGINSLTMAFYYTIPFGAFFGLCLVDTWFGPIYTKTVKKHKSSLYTLDSSQR</sequence>
<dbReference type="AlphaFoldDB" id="A0A0C1RSR7"/>
<name>A0A0C1RSR7_9BACT</name>
<keyword evidence="1" id="KW-1133">Transmembrane helix</keyword>
<evidence type="ECO:0000313" key="2">
    <source>
        <dbReference type="EMBL" id="KIE57991.1"/>
    </source>
</evidence>
<keyword evidence="1" id="KW-0812">Transmembrane</keyword>
<evidence type="ECO:0000313" key="4">
    <source>
        <dbReference type="Proteomes" id="UP000031594"/>
    </source>
</evidence>
<feature type="transmembrane region" description="Helical" evidence="1">
    <location>
        <begin position="159"/>
        <end position="177"/>
    </location>
</feature>
<keyword evidence="4" id="KW-1185">Reference proteome</keyword>
<dbReference type="RefSeq" id="WP_039722079.1">
    <property type="nucleotide sequence ID" value="NZ_CP037899.1"/>
</dbReference>
<accession>A0A0C1RSR7</accession>
<reference evidence="5" key="3">
    <citation type="submission" date="2019-03" db="EMBL/GenBank/DDBJ databases">
        <title>Complete genome of Methylacidiphilum kamchatkense Kam1.</title>
        <authorList>
            <person name="Kruse T."/>
            <person name="Murarilal Ratnadevi C."/>
            <person name="Erikstad H.-A."/>
            <person name="Birkeland N.-K."/>
        </authorList>
    </citation>
    <scope>NUCLEOTIDE SEQUENCE [LARGE SCALE GENOMIC DNA]</scope>
    <source>
        <strain evidence="5">kam1</strain>
    </source>
</reference>
<evidence type="ECO:0000256" key="1">
    <source>
        <dbReference type="SAM" id="Phobius"/>
    </source>
</evidence>
<evidence type="ECO:0008006" key="6">
    <source>
        <dbReference type="Google" id="ProtNLM"/>
    </source>
</evidence>
<dbReference type="OrthoDB" id="186905at2"/>
<dbReference type="Proteomes" id="UP000315925">
    <property type="component" value="Chromosome"/>
</dbReference>
<protein>
    <recommendedName>
        <fullName evidence="6">DUF4013 domain-containing protein</fullName>
    </recommendedName>
</protein>
<feature type="transmembrane region" description="Helical" evidence="1">
    <location>
        <begin position="68"/>
        <end position="91"/>
    </location>
</feature>
<dbReference type="STRING" id="1202785.A946_10115"/>
<feature type="transmembrane region" description="Helical" evidence="1">
    <location>
        <begin position="124"/>
        <end position="147"/>
    </location>
</feature>
<dbReference type="KEGG" id="mkc:kam1_1200"/>
<reference evidence="2 4" key="1">
    <citation type="submission" date="2014-08" db="EMBL/GenBank/DDBJ databases">
        <title>Methylacidiphilum kamchatkense strain Kam1 draft genome sequence.</title>
        <authorList>
            <person name="Birkeland N.-K."/>
            <person name="Erikstad H.A."/>
        </authorList>
    </citation>
    <scope>NUCLEOTIDE SEQUENCE [LARGE SCALE GENOMIC DNA]</scope>
    <source>
        <strain evidence="2 4">Kam1</strain>
    </source>
</reference>
<evidence type="ECO:0000313" key="3">
    <source>
        <dbReference type="EMBL" id="QDQ42428.1"/>
    </source>
</evidence>
<feature type="transmembrane region" description="Helical" evidence="1">
    <location>
        <begin position="35"/>
        <end position="56"/>
    </location>
</feature>
<organism evidence="3 5">
    <name type="scientific">Methylacidiphilum kamchatkense Kam1</name>
    <dbReference type="NCBI Taxonomy" id="1202785"/>
    <lineage>
        <taxon>Bacteria</taxon>
        <taxon>Pseudomonadati</taxon>
        <taxon>Verrucomicrobiota</taxon>
        <taxon>Methylacidiphilae</taxon>
        <taxon>Methylacidiphilales</taxon>
        <taxon>Methylacidiphilaceae</taxon>
        <taxon>Methylacidiphilum (ex Ratnadevi et al. 2023)</taxon>
    </lineage>
</organism>